<accession>A0A1X0NLE5</accession>
<feature type="compositionally biased region" description="Low complexity" evidence="1">
    <location>
        <begin position="32"/>
        <end position="46"/>
    </location>
</feature>
<evidence type="ECO:0000256" key="1">
    <source>
        <dbReference type="SAM" id="MobiDB-lite"/>
    </source>
</evidence>
<sequence>MTSDRSRDGANSVDGNSGGTKGVKSASGPDFSSSSSSSSSSETTSTKVTDVRGKTAAAVVGVDKPITTAGSSAAARRLALFGSRALAAGSKGRCSSLPPPSSSSSSIHGETTAELGAAGNSNALASSSHSPTSSSSSVGSFAGEEGSGGLTSFGAPRGDVASYIRHEDAISSPGKYLVIGDGMMAPFMALCLRVHGLDCDLAYHQSDDDLDRGTIVLTPSLTQILGDVLNVSVPSGSVVGRLLTFDHVGNDMCDLDLNEFRAKGESPTFFCCDRPKLERALLSLCSVGPHACPRLPPPRLDRGGLEPLDRGGVRVHFAGGAGRRDYLGVITTARKPALVPELTLTDEELRRRAANDETYTEARMKAVRWAEVCVPPLPELGKLEKRFTPGSQEIVELLTPRGAKMTVRPTMMATKLFYNVTITIPDATPDPRLKTSSTKQFWDDVIEHWTAGVPGYIPHTMFRPMMTHMQQHFTKSSALVYRTPLFVMPHWSEGGGRVIKIAHAAHGAAFDAIDVGDAQGFTDCFGLARTLASGGGELDVQNYLRERRLQVMEELDHHTQLLHYGVKERGQLAYMSSRFAMKIMRRYKKSWRSILQNHVTLMPKIVK</sequence>
<dbReference type="AlphaFoldDB" id="A0A1X0NLE5"/>
<comment type="caution">
    <text evidence="2">The sequence shown here is derived from an EMBL/GenBank/DDBJ whole genome shotgun (WGS) entry which is preliminary data.</text>
</comment>
<proteinExistence type="predicted"/>
<protein>
    <submittedName>
        <fullName evidence="2">Uncharacterized protein</fullName>
    </submittedName>
</protein>
<feature type="compositionally biased region" description="Low complexity" evidence="1">
    <location>
        <begin position="113"/>
        <end position="143"/>
    </location>
</feature>
<reference evidence="2 3" key="1">
    <citation type="submission" date="2017-03" db="EMBL/GenBank/DDBJ databases">
        <title>An alternative strategy for trypanosome survival in the mammalian bloodstream revealed through genome and transcriptome analysis of the ubiquitous bovine parasite Trypanosoma (Megatrypanum) theileri.</title>
        <authorList>
            <person name="Kelly S."/>
            <person name="Ivens A."/>
            <person name="Mott A."/>
            <person name="O'Neill E."/>
            <person name="Emms D."/>
            <person name="Macleod O."/>
            <person name="Voorheis P."/>
            <person name="Matthews J."/>
            <person name="Matthews K."/>
            <person name="Carrington M."/>
        </authorList>
    </citation>
    <scope>NUCLEOTIDE SEQUENCE [LARGE SCALE GENOMIC DNA]</scope>
    <source>
        <strain evidence="2">Edinburgh</strain>
    </source>
</reference>
<evidence type="ECO:0000313" key="3">
    <source>
        <dbReference type="Proteomes" id="UP000192257"/>
    </source>
</evidence>
<organism evidence="2 3">
    <name type="scientific">Trypanosoma theileri</name>
    <dbReference type="NCBI Taxonomy" id="67003"/>
    <lineage>
        <taxon>Eukaryota</taxon>
        <taxon>Discoba</taxon>
        <taxon>Euglenozoa</taxon>
        <taxon>Kinetoplastea</taxon>
        <taxon>Metakinetoplastina</taxon>
        <taxon>Trypanosomatida</taxon>
        <taxon>Trypanosomatidae</taxon>
        <taxon>Trypanosoma</taxon>
    </lineage>
</organism>
<feature type="region of interest" description="Disordered" evidence="1">
    <location>
        <begin position="89"/>
        <end position="143"/>
    </location>
</feature>
<dbReference type="OrthoDB" id="275344at2759"/>
<dbReference type="Proteomes" id="UP000192257">
    <property type="component" value="Unassembled WGS sequence"/>
</dbReference>
<evidence type="ECO:0000313" key="2">
    <source>
        <dbReference type="EMBL" id="ORC85273.1"/>
    </source>
</evidence>
<keyword evidence="3" id="KW-1185">Reference proteome</keyword>
<dbReference type="RefSeq" id="XP_028879339.1">
    <property type="nucleotide sequence ID" value="XM_029029318.1"/>
</dbReference>
<name>A0A1X0NLE5_9TRYP</name>
<dbReference type="EMBL" id="NBCO01000036">
    <property type="protein sequence ID" value="ORC85273.1"/>
    <property type="molecule type" value="Genomic_DNA"/>
</dbReference>
<dbReference type="InterPro" id="IPR036188">
    <property type="entry name" value="FAD/NAD-bd_sf"/>
</dbReference>
<gene>
    <name evidence="2" type="ORF">TM35_000361330</name>
</gene>
<feature type="region of interest" description="Disordered" evidence="1">
    <location>
        <begin position="1"/>
        <end position="69"/>
    </location>
</feature>
<dbReference type="SUPFAM" id="SSF51905">
    <property type="entry name" value="FAD/NAD(P)-binding domain"/>
    <property type="match status" value="1"/>
</dbReference>
<dbReference type="VEuPathDB" id="TriTrypDB:TM35_000361330"/>
<dbReference type="GeneID" id="39989098"/>